<organism evidence="2 3">
    <name type="scientific">Neobacillus mesonae</name>
    <dbReference type="NCBI Taxonomy" id="1193713"/>
    <lineage>
        <taxon>Bacteria</taxon>
        <taxon>Bacillati</taxon>
        <taxon>Bacillota</taxon>
        <taxon>Bacilli</taxon>
        <taxon>Bacillales</taxon>
        <taxon>Bacillaceae</taxon>
        <taxon>Neobacillus</taxon>
    </lineage>
</organism>
<dbReference type="RefSeq" id="WP_066400036.1">
    <property type="nucleotide sequence ID" value="NZ_CP022572.1"/>
</dbReference>
<evidence type="ECO:0000313" key="2">
    <source>
        <dbReference type="EMBL" id="AZU62483.1"/>
    </source>
</evidence>
<proteinExistence type="predicted"/>
<evidence type="ECO:0000256" key="1">
    <source>
        <dbReference type="SAM" id="Phobius"/>
    </source>
</evidence>
<dbReference type="Proteomes" id="UP000282892">
    <property type="component" value="Chromosome"/>
</dbReference>
<feature type="transmembrane region" description="Helical" evidence="1">
    <location>
        <begin position="40"/>
        <end position="56"/>
    </location>
</feature>
<sequence>MNKEHYILKVIFLILSFVFLIYSIYQIVSFIKRQFIGPPTNYLLFILSILAIWKLLTEKVDDNEE</sequence>
<dbReference type="KEGG" id="nmk:CHR53_15015"/>
<evidence type="ECO:0000313" key="3">
    <source>
        <dbReference type="Proteomes" id="UP000282892"/>
    </source>
</evidence>
<keyword evidence="1" id="KW-0472">Membrane</keyword>
<dbReference type="AlphaFoldDB" id="A0A3Q9QSZ2"/>
<reference evidence="2 3" key="1">
    <citation type="submission" date="2017-07" db="EMBL/GenBank/DDBJ databases">
        <title>The complete genome sequence of Bacillus mesonae strain H20-5, an efficient strain improving plant abiotic stress resistance.</title>
        <authorList>
            <person name="Kim S.Y."/>
            <person name="Song H."/>
            <person name="Sang M.K."/>
            <person name="Weon H.-Y."/>
            <person name="Song J."/>
        </authorList>
    </citation>
    <scope>NUCLEOTIDE SEQUENCE [LARGE SCALE GENOMIC DNA]</scope>
    <source>
        <strain evidence="2 3">H20-5</strain>
    </source>
</reference>
<keyword evidence="3" id="KW-1185">Reference proteome</keyword>
<accession>A0A3Q9QSZ2</accession>
<keyword evidence="1" id="KW-1133">Transmembrane helix</keyword>
<dbReference type="EMBL" id="CP022572">
    <property type="protein sequence ID" value="AZU62483.1"/>
    <property type="molecule type" value="Genomic_DNA"/>
</dbReference>
<keyword evidence="1" id="KW-0812">Transmembrane</keyword>
<name>A0A3Q9QSZ2_9BACI</name>
<feature type="transmembrane region" description="Helical" evidence="1">
    <location>
        <begin position="6"/>
        <end position="28"/>
    </location>
</feature>
<gene>
    <name evidence="2" type="ORF">CHR53_15015</name>
</gene>
<protein>
    <submittedName>
        <fullName evidence="2">Uncharacterized protein</fullName>
    </submittedName>
</protein>